<feature type="region of interest" description="Disordered" evidence="1">
    <location>
        <begin position="367"/>
        <end position="392"/>
    </location>
</feature>
<organism evidence="2 3">
    <name type="scientific">Trypanosoma equiperdum</name>
    <dbReference type="NCBI Taxonomy" id="5694"/>
    <lineage>
        <taxon>Eukaryota</taxon>
        <taxon>Discoba</taxon>
        <taxon>Euglenozoa</taxon>
        <taxon>Kinetoplastea</taxon>
        <taxon>Metakinetoplastina</taxon>
        <taxon>Trypanosomatida</taxon>
        <taxon>Trypanosomatidae</taxon>
        <taxon>Trypanosoma</taxon>
    </lineage>
</organism>
<feature type="compositionally biased region" description="Low complexity" evidence="1">
    <location>
        <begin position="24"/>
        <end position="35"/>
    </location>
</feature>
<keyword evidence="3" id="KW-1185">Reference proteome</keyword>
<gene>
    <name evidence="2" type="ORF">TEOVI_000691500</name>
</gene>
<dbReference type="AlphaFoldDB" id="A0A1G4I7R8"/>
<feature type="region of interest" description="Disordered" evidence="1">
    <location>
        <begin position="71"/>
        <end position="105"/>
    </location>
</feature>
<evidence type="ECO:0000313" key="2">
    <source>
        <dbReference type="EMBL" id="SCU67926.1"/>
    </source>
</evidence>
<sequence length="548" mass="59203">MRPAPTDANMYNNVKKNDADNGLSSSNHYNSVNSVKTREGTHKVLRLGVGTYSNDLSKRTGAVTATNALNSQGNSVRTDPAGTRGHLTNSARQHKNAESPVTGTCSTGQLKTNCSVGTEGKAGGTTQPLKLLRPPMTTVEPMENLTGLISPLEGSATASDSSGNCRRKTVRNLPLIDVTPQPPAPLPKGQDTGGSKRSGYITCQRVKPSISLKSLSPNVSPPSTRVLPDVHSPQSVALRLPLRHQHAKPTAVTNSTQLEPMWKERGKNDEHHNKANEELKNIADKKVAETHNEGKFTNIIGWVSVSERVEAAANKTHDTGNESSGVIQTGQREDPSLVLAESCAHMWESLMRGAAAGGSSLSSLAENANCQHKGDSSAKDVERKSLEASSTEVKKDDIVRRVVDLTTWAATPLLSVNDDLHTLLRHSAATHHQWCGERDAATKDNPITLERGGELKTLNHRVHNVIAQIIHPKRPLQPSYPSRMPLVMEKVHGKRRAVSPLRFYGPKGKVIGPRWFESALDDAKRVASPNIGLLEAGEAEKAMSCKRS</sequence>
<evidence type="ECO:0000313" key="3">
    <source>
        <dbReference type="Proteomes" id="UP000195570"/>
    </source>
</evidence>
<dbReference type="VEuPathDB" id="TriTrypDB:TEOVI_000691500"/>
<dbReference type="GeneID" id="92380849"/>
<feature type="region of interest" description="Disordered" evidence="1">
    <location>
        <begin position="1"/>
        <end position="39"/>
    </location>
</feature>
<feature type="compositionally biased region" description="Basic and acidic residues" evidence="1">
    <location>
        <begin position="372"/>
        <end position="392"/>
    </location>
</feature>
<protein>
    <submittedName>
        <fullName evidence="2">Uncharacterized protein</fullName>
    </submittedName>
</protein>
<dbReference type="Proteomes" id="UP000195570">
    <property type="component" value="Unassembled WGS sequence"/>
</dbReference>
<accession>A0A1G4I7R8</accession>
<feature type="region of interest" description="Disordered" evidence="1">
    <location>
        <begin position="152"/>
        <end position="197"/>
    </location>
</feature>
<evidence type="ECO:0000256" key="1">
    <source>
        <dbReference type="SAM" id="MobiDB-lite"/>
    </source>
</evidence>
<proteinExistence type="predicted"/>
<reference evidence="2" key="1">
    <citation type="submission" date="2016-09" db="EMBL/GenBank/DDBJ databases">
        <authorList>
            <person name="Hebert L."/>
            <person name="Moumen B."/>
        </authorList>
    </citation>
    <scope>NUCLEOTIDE SEQUENCE [LARGE SCALE GENOMIC DNA]</scope>
    <source>
        <strain evidence="2">OVI</strain>
    </source>
</reference>
<name>A0A1G4I7R8_TRYEQ</name>
<comment type="caution">
    <text evidence="2">The sequence shown here is derived from an EMBL/GenBank/DDBJ whole genome shotgun (WGS) entry which is preliminary data.</text>
</comment>
<dbReference type="RefSeq" id="XP_067079175.1">
    <property type="nucleotide sequence ID" value="XM_067223074.1"/>
</dbReference>
<dbReference type="EMBL" id="CZPT02000853">
    <property type="protein sequence ID" value="SCU67926.1"/>
    <property type="molecule type" value="Genomic_DNA"/>
</dbReference>